<dbReference type="InterPro" id="IPR027417">
    <property type="entry name" value="P-loop_NTPase"/>
</dbReference>
<feature type="domain" description="Helicase C-terminal" evidence="8">
    <location>
        <begin position="215"/>
        <end position="361"/>
    </location>
</feature>
<dbReference type="GO" id="GO:0004386">
    <property type="term" value="F:helicase activity"/>
    <property type="evidence" value="ECO:0007669"/>
    <property type="project" value="UniProtKB-KW"/>
</dbReference>
<dbReference type="Gene3D" id="3.40.50.300">
    <property type="entry name" value="P-loop containing nucleotide triphosphate hydrolases"/>
    <property type="match status" value="2"/>
</dbReference>
<feature type="compositionally biased region" description="Low complexity" evidence="6">
    <location>
        <begin position="776"/>
        <end position="788"/>
    </location>
</feature>
<evidence type="ECO:0000313" key="10">
    <source>
        <dbReference type="Proteomes" id="UP001601303"/>
    </source>
</evidence>
<comment type="caution">
    <text evidence="9">The sequence shown here is derived from an EMBL/GenBank/DDBJ whole genome shotgun (WGS) entry which is preliminary data.</text>
</comment>
<feature type="region of interest" description="Disordered" evidence="6">
    <location>
        <begin position="711"/>
        <end position="891"/>
    </location>
</feature>
<dbReference type="SMART" id="SM00490">
    <property type="entry name" value="HELICc"/>
    <property type="match status" value="1"/>
</dbReference>
<evidence type="ECO:0000256" key="3">
    <source>
        <dbReference type="ARBA" id="ARBA00022801"/>
    </source>
</evidence>
<dbReference type="CDD" id="cd00268">
    <property type="entry name" value="DEADc"/>
    <property type="match status" value="1"/>
</dbReference>
<organism evidence="9 10">
    <name type="scientific">Streptomyces hokutonensis</name>
    <dbReference type="NCBI Taxonomy" id="1306990"/>
    <lineage>
        <taxon>Bacteria</taxon>
        <taxon>Bacillati</taxon>
        <taxon>Actinomycetota</taxon>
        <taxon>Actinomycetes</taxon>
        <taxon>Kitasatosporales</taxon>
        <taxon>Streptomycetaceae</taxon>
        <taxon>Streptomyces</taxon>
    </lineage>
</organism>
<dbReference type="RefSeq" id="WP_388104825.1">
    <property type="nucleotide sequence ID" value="NZ_JBIAHM010000003.1"/>
</dbReference>
<dbReference type="EMBL" id="JBIAHM010000003">
    <property type="protein sequence ID" value="MFE9599055.1"/>
    <property type="molecule type" value="Genomic_DNA"/>
</dbReference>
<dbReference type="PANTHER" id="PTHR47963:SF8">
    <property type="entry name" value="ATP-DEPENDENT RNA HELICASE DEAD"/>
    <property type="match status" value="1"/>
</dbReference>
<feature type="region of interest" description="Disordered" evidence="6">
    <location>
        <begin position="386"/>
        <end position="583"/>
    </location>
</feature>
<dbReference type="PROSITE" id="PS00039">
    <property type="entry name" value="DEAD_ATP_HELICASE"/>
    <property type="match status" value="1"/>
</dbReference>
<dbReference type="InterPro" id="IPR011545">
    <property type="entry name" value="DEAD/DEAH_box_helicase_dom"/>
</dbReference>
<evidence type="ECO:0000256" key="6">
    <source>
        <dbReference type="SAM" id="MobiDB-lite"/>
    </source>
</evidence>
<name>A0ABW6LYT1_9ACTN</name>
<evidence type="ECO:0000256" key="1">
    <source>
        <dbReference type="ARBA" id="ARBA00012552"/>
    </source>
</evidence>
<protein>
    <recommendedName>
        <fullName evidence="1">RNA helicase</fullName>
        <ecNumber evidence="1">3.6.4.13</ecNumber>
    </recommendedName>
</protein>
<feature type="region of interest" description="Disordered" evidence="6">
    <location>
        <begin position="610"/>
        <end position="697"/>
    </location>
</feature>
<keyword evidence="10" id="KW-1185">Reference proteome</keyword>
<feature type="domain" description="Helicase ATP-binding" evidence="7">
    <location>
        <begin position="3"/>
        <end position="186"/>
    </location>
</feature>
<dbReference type="EC" id="3.6.4.13" evidence="1"/>
<feature type="compositionally biased region" description="Low complexity" evidence="6">
    <location>
        <begin position="749"/>
        <end position="765"/>
    </location>
</feature>
<evidence type="ECO:0000256" key="2">
    <source>
        <dbReference type="ARBA" id="ARBA00022741"/>
    </source>
</evidence>
<dbReference type="InterPro" id="IPR001650">
    <property type="entry name" value="Helicase_C-like"/>
</dbReference>
<dbReference type="InterPro" id="IPR000629">
    <property type="entry name" value="RNA-helicase_DEAD-box_CS"/>
</dbReference>
<keyword evidence="4 9" id="KW-0347">Helicase</keyword>
<evidence type="ECO:0000256" key="4">
    <source>
        <dbReference type="ARBA" id="ARBA00022806"/>
    </source>
</evidence>
<dbReference type="InterPro" id="IPR050547">
    <property type="entry name" value="DEAD_box_RNA_helicases"/>
</dbReference>
<feature type="compositionally biased region" description="Gly residues" evidence="6">
    <location>
        <begin position="396"/>
        <end position="405"/>
    </location>
</feature>
<dbReference type="InterPro" id="IPR044742">
    <property type="entry name" value="DEAD/DEAH_RhlB"/>
</dbReference>
<feature type="compositionally biased region" description="Low complexity" evidence="6">
    <location>
        <begin position="720"/>
        <end position="740"/>
    </location>
</feature>
<feature type="compositionally biased region" description="Low complexity" evidence="6">
    <location>
        <begin position="801"/>
        <end position="816"/>
    </location>
</feature>
<feature type="compositionally biased region" description="Low complexity" evidence="6">
    <location>
        <begin position="547"/>
        <end position="568"/>
    </location>
</feature>
<dbReference type="Pfam" id="PF00271">
    <property type="entry name" value="Helicase_C"/>
    <property type="match status" value="1"/>
</dbReference>
<gene>
    <name evidence="9" type="ORF">ACFYNQ_10775</name>
</gene>
<dbReference type="PROSITE" id="PS51192">
    <property type="entry name" value="HELICASE_ATP_BIND_1"/>
    <property type="match status" value="1"/>
</dbReference>
<feature type="compositionally biased region" description="Low complexity" evidence="6">
    <location>
        <begin position="878"/>
        <end position="891"/>
    </location>
</feature>
<keyword evidence="2" id="KW-0547">Nucleotide-binding</keyword>
<feature type="compositionally biased region" description="Basic residues" evidence="6">
    <location>
        <begin position="447"/>
        <end position="456"/>
    </location>
</feature>
<feature type="compositionally biased region" description="Low complexity" evidence="6">
    <location>
        <begin position="513"/>
        <end position="530"/>
    </location>
</feature>
<dbReference type="InterPro" id="IPR014001">
    <property type="entry name" value="Helicase_ATP-bd"/>
</dbReference>
<keyword evidence="3" id="KW-0378">Hydrolase</keyword>
<proteinExistence type="predicted"/>
<evidence type="ECO:0000259" key="7">
    <source>
        <dbReference type="PROSITE" id="PS51192"/>
    </source>
</evidence>
<dbReference type="PANTHER" id="PTHR47963">
    <property type="entry name" value="DEAD-BOX ATP-DEPENDENT RNA HELICASE 47, MITOCHONDRIAL"/>
    <property type="match status" value="1"/>
</dbReference>
<dbReference type="SMART" id="SM00487">
    <property type="entry name" value="DEXDc"/>
    <property type="match status" value="1"/>
</dbReference>
<accession>A0ABW6LYT1</accession>
<feature type="compositionally biased region" description="Basic and acidic residues" evidence="6">
    <location>
        <begin position="407"/>
        <end position="433"/>
    </location>
</feature>
<evidence type="ECO:0000313" key="9">
    <source>
        <dbReference type="EMBL" id="MFE9599055.1"/>
    </source>
</evidence>
<feature type="compositionally biased region" description="Low complexity" evidence="6">
    <location>
        <begin position="471"/>
        <end position="488"/>
    </location>
</feature>
<dbReference type="PROSITE" id="PS51194">
    <property type="entry name" value="HELICASE_CTER"/>
    <property type="match status" value="1"/>
</dbReference>
<keyword evidence="5" id="KW-0067">ATP-binding</keyword>
<dbReference type="Pfam" id="PF00270">
    <property type="entry name" value="DEAD"/>
    <property type="match status" value="1"/>
</dbReference>
<evidence type="ECO:0000259" key="8">
    <source>
        <dbReference type="PROSITE" id="PS51194"/>
    </source>
</evidence>
<reference evidence="9 10" key="1">
    <citation type="submission" date="2024-10" db="EMBL/GenBank/DDBJ databases">
        <title>The Natural Products Discovery Center: Release of the First 8490 Sequenced Strains for Exploring Actinobacteria Biosynthetic Diversity.</title>
        <authorList>
            <person name="Kalkreuter E."/>
            <person name="Kautsar S.A."/>
            <person name="Yang D."/>
            <person name="Bader C.D."/>
            <person name="Teijaro C.N."/>
            <person name="Fluegel L."/>
            <person name="Davis C.M."/>
            <person name="Simpson J.R."/>
            <person name="Lauterbach L."/>
            <person name="Steele A.D."/>
            <person name="Gui C."/>
            <person name="Meng S."/>
            <person name="Li G."/>
            <person name="Viehrig K."/>
            <person name="Ye F."/>
            <person name="Su P."/>
            <person name="Kiefer A.F."/>
            <person name="Nichols A."/>
            <person name="Cepeda A.J."/>
            <person name="Yan W."/>
            <person name="Fan B."/>
            <person name="Jiang Y."/>
            <person name="Adhikari A."/>
            <person name="Zheng C.-J."/>
            <person name="Schuster L."/>
            <person name="Cowan T.M."/>
            <person name="Smanski M.J."/>
            <person name="Chevrette M.G."/>
            <person name="De Carvalho L.P.S."/>
            <person name="Shen B."/>
        </authorList>
    </citation>
    <scope>NUCLEOTIDE SEQUENCE [LARGE SCALE GENOMIC DNA]</scope>
    <source>
        <strain evidence="9 10">NPDC006488</strain>
    </source>
</reference>
<dbReference type="CDD" id="cd18787">
    <property type="entry name" value="SF2_C_DEAD"/>
    <property type="match status" value="1"/>
</dbReference>
<dbReference type="Proteomes" id="UP001601303">
    <property type="component" value="Unassembled WGS sequence"/>
</dbReference>
<sequence>MTLPVALSGTDVIGQAKTGTGKTLGFGLPLLERVTVPADVEAGRAKPEQLTDAPQALVVVPTRELCTQVTNDLLTAGKVRNVRVLAIYGGRAYEPQVEALRKGVDVVVGTPGRLLDLAGQKKLDLKHIRSLVLDEADEMLDLGFLPDVEKIINFLPARRQTMLFSATMPGAVIGLARRYMTQPTHIRATSPDDEGKTVANTTQFVYRAHNMDKPELVARILQAEGRGLVMVFCRTKRTAADLADQLQQRGFASGAVHGDLGQGAREQALRAFRNGKVDVLVCTDVAARGIDVEGVTHVINYQSPEDEKTYLHRIGRTGRAGAKGIAVTLVDWDDIPRWQLINKALDLKFNDPPETYSTSPHFFEELNIPAGTKGVLPRSERTRAGLAAEEVEDLGETGGRGGPRGRGGRDGGRGGRDSARGGRDAGRDNRNESRSGAGPVDAERPARTPRRRRRTRNGAPMEGTSAATAVTSTPEETALAASEETATRTPRRRRRTRTGATGEQLPATAVTSAVAPEAAENAVATAEGPALDASAPTRRRRTRKSAEPAIATAETVVAETPVAEAPVAEETKPRRRTRKAVAATEPVDTVAVATPEAAAVAAVDTAEAVEAKPRRTRTRKTAAPAEVVAVDTAEGTEAKPRRRATTRKAVADIPAQVAEEPETKPRRRTTRKTAEAPVAAEPTVTEEAKPRRTRKTAVAAEAVVDTVEAVETKPRRTRKVAAAPVATEAPEAVAATAPAEVKPRRTRKAAVAAEATEAVLDTVEAVEAKPRRTRKAAAAPVATEASEAAEVKPRSTRTRKTAAPAEAVAAVDTAEGTEAKPRRRTATRKAVADIPAQVAEEPETKPRRRTTRKTAEAPVAAEPEAAEAKPRVRRPRKAAATATTAAEAGES</sequence>
<evidence type="ECO:0000256" key="5">
    <source>
        <dbReference type="ARBA" id="ARBA00022840"/>
    </source>
</evidence>
<dbReference type="SUPFAM" id="SSF52540">
    <property type="entry name" value="P-loop containing nucleoside triphosphate hydrolases"/>
    <property type="match status" value="1"/>
</dbReference>